<dbReference type="CDD" id="cd11029">
    <property type="entry name" value="CYP107-like"/>
    <property type="match status" value="1"/>
</dbReference>
<dbReference type="GO" id="GO:0005506">
    <property type="term" value="F:iron ion binding"/>
    <property type="evidence" value="ECO:0007669"/>
    <property type="project" value="InterPro"/>
</dbReference>
<reference evidence="10 11" key="1">
    <citation type="submission" date="2017-03" db="EMBL/GenBank/DDBJ databases">
        <title>Genomic insights into Mycobacterium simiae human colonization.</title>
        <authorList>
            <person name="Steffani J.L."/>
            <person name="Brunck M.E."/>
            <person name="Cruz E."/>
            <person name="Montiel R."/>
            <person name="Barona F."/>
        </authorList>
    </citation>
    <scope>NUCLEOTIDE SEQUENCE [LARGE SCALE GENOMIC DNA]</scope>
    <source>
        <strain evidence="10 11">MsiGto</strain>
    </source>
</reference>
<dbReference type="SUPFAM" id="SSF48264">
    <property type="entry name" value="Cytochrome P450"/>
    <property type="match status" value="1"/>
</dbReference>
<comment type="cofactor">
    <cofactor evidence="1">
        <name>heme</name>
        <dbReference type="ChEBI" id="CHEBI:30413"/>
    </cofactor>
</comment>
<evidence type="ECO:0000256" key="8">
    <source>
        <dbReference type="RuleBase" id="RU000461"/>
    </source>
</evidence>
<comment type="caution">
    <text evidence="10">The sequence shown here is derived from an EMBL/GenBank/DDBJ whole genome shotgun (WGS) entry which is preliminary data.</text>
</comment>
<proteinExistence type="inferred from homology"/>
<name>A0A1X0XPV1_MYCSI</name>
<dbReference type="Pfam" id="PF00067">
    <property type="entry name" value="p450"/>
    <property type="match status" value="1"/>
</dbReference>
<dbReference type="GO" id="GO:0004497">
    <property type="term" value="F:monooxygenase activity"/>
    <property type="evidence" value="ECO:0007669"/>
    <property type="project" value="UniProtKB-KW"/>
</dbReference>
<keyword evidence="3 8" id="KW-0349">Heme</keyword>
<keyword evidence="5 8" id="KW-0560">Oxidoreductase</keyword>
<feature type="region of interest" description="Disordered" evidence="9">
    <location>
        <begin position="1"/>
        <end position="34"/>
    </location>
</feature>
<evidence type="ECO:0000256" key="1">
    <source>
        <dbReference type="ARBA" id="ARBA00001971"/>
    </source>
</evidence>
<evidence type="ECO:0000313" key="10">
    <source>
        <dbReference type="EMBL" id="ORJ54932.1"/>
    </source>
</evidence>
<keyword evidence="11" id="KW-1185">Reference proteome</keyword>
<dbReference type="PANTHER" id="PTHR46696:SF1">
    <property type="entry name" value="CYTOCHROME P450 YJIB-RELATED"/>
    <property type="match status" value="1"/>
</dbReference>
<dbReference type="PRINTS" id="PR00359">
    <property type="entry name" value="BP450"/>
</dbReference>
<evidence type="ECO:0000256" key="7">
    <source>
        <dbReference type="ARBA" id="ARBA00023033"/>
    </source>
</evidence>
<protein>
    <recommendedName>
        <fullName evidence="12">Cytochrome P450</fullName>
    </recommendedName>
</protein>
<sequence>MCWLPTGPNQVPRQRTPCAASTPAEPGSRTTRNRTSWITSLRGCRIRGVSPNSVSDGVHPATPESPVRLGRAFIQDPHTCYRTLNAEAPAHRVTIWGATHAWLITRYAEARVLLADPRLSKNWQGLAELLPQEDHTAHKSSLNNHMLQQDPPEHTRLRKLLTKEFTAGSVRRMRPDIVGIADALLDGVAQAADGDTVVDLMQAYAIRLPLGVIGKLLGVPPDDRDRFRLLCEPLLTSIDHAALTSSENALIELLTGLIASKRTAPADDLLSALVNASDVDDRLGEDELLATAYLLILAGYETTVNLIGNGVLALLRNPSQLAALRADPGILPSAVEEFLRFESPLNTATLRYTTSAVRVGEVEIPARQLVLIALLGANHDGRQFDKPDVLDVTRTPNPHVAFGHGIHHCLGAPLARLEGEIGIGRLLDRFERITLADNVVLQYRNSTLMHGLAALPVRLRERR</sequence>
<evidence type="ECO:0000256" key="4">
    <source>
        <dbReference type="ARBA" id="ARBA00022723"/>
    </source>
</evidence>
<dbReference type="Gene3D" id="1.10.630.10">
    <property type="entry name" value="Cytochrome P450"/>
    <property type="match status" value="1"/>
</dbReference>
<dbReference type="PANTHER" id="PTHR46696">
    <property type="entry name" value="P450, PUTATIVE (EUROFUNG)-RELATED"/>
    <property type="match status" value="1"/>
</dbReference>
<dbReference type="GO" id="GO:0020037">
    <property type="term" value="F:heme binding"/>
    <property type="evidence" value="ECO:0007669"/>
    <property type="project" value="InterPro"/>
</dbReference>
<evidence type="ECO:0000256" key="3">
    <source>
        <dbReference type="ARBA" id="ARBA00022617"/>
    </source>
</evidence>
<evidence type="ECO:0000256" key="5">
    <source>
        <dbReference type="ARBA" id="ARBA00023002"/>
    </source>
</evidence>
<evidence type="ECO:0000256" key="9">
    <source>
        <dbReference type="SAM" id="MobiDB-lite"/>
    </source>
</evidence>
<evidence type="ECO:0000313" key="11">
    <source>
        <dbReference type="Proteomes" id="UP000193040"/>
    </source>
</evidence>
<evidence type="ECO:0000256" key="2">
    <source>
        <dbReference type="ARBA" id="ARBA00010617"/>
    </source>
</evidence>
<dbReference type="AlphaFoldDB" id="A0A1X0XPV1"/>
<keyword evidence="7 8" id="KW-0503">Monooxygenase</keyword>
<dbReference type="InterPro" id="IPR036396">
    <property type="entry name" value="Cyt_P450_sf"/>
</dbReference>
<keyword evidence="6 8" id="KW-0408">Iron</keyword>
<accession>A0A1X0XPV1</accession>
<gene>
    <name evidence="10" type="ORF">B5M45_26215</name>
</gene>
<dbReference type="InterPro" id="IPR001128">
    <property type="entry name" value="Cyt_P450"/>
</dbReference>
<organism evidence="10 11">
    <name type="scientific">Mycobacterium simiae</name>
    <name type="common">Mycobacterium habana</name>
    <dbReference type="NCBI Taxonomy" id="1784"/>
    <lineage>
        <taxon>Bacteria</taxon>
        <taxon>Bacillati</taxon>
        <taxon>Actinomycetota</taxon>
        <taxon>Actinomycetes</taxon>
        <taxon>Mycobacteriales</taxon>
        <taxon>Mycobacteriaceae</taxon>
        <taxon>Mycobacterium</taxon>
        <taxon>Mycobacterium simiae complex</taxon>
    </lineage>
</organism>
<keyword evidence="4 8" id="KW-0479">Metal-binding</keyword>
<dbReference type="EMBL" id="MZZM01000032">
    <property type="protein sequence ID" value="ORJ54932.1"/>
    <property type="molecule type" value="Genomic_DNA"/>
</dbReference>
<comment type="similarity">
    <text evidence="2 8">Belongs to the cytochrome P450 family.</text>
</comment>
<dbReference type="GO" id="GO:0016705">
    <property type="term" value="F:oxidoreductase activity, acting on paired donors, with incorporation or reduction of molecular oxygen"/>
    <property type="evidence" value="ECO:0007669"/>
    <property type="project" value="InterPro"/>
</dbReference>
<evidence type="ECO:0008006" key="12">
    <source>
        <dbReference type="Google" id="ProtNLM"/>
    </source>
</evidence>
<dbReference type="InterPro" id="IPR017972">
    <property type="entry name" value="Cyt_P450_CS"/>
</dbReference>
<dbReference type="FunFam" id="1.10.630.10:FF:000018">
    <property type="entry name" value="Cytochrome P450 monooxygenase"/>
    <property type="match status" value="1"/>
</dbReference>
<evidence type="ECO:0000256" key="6">
    <source>
        <dbReference type="ARBA" id="ARBA00023004"/>
    </source>
</evidence>
<dbReference type="InterPro" id="IPR002397">
    <property type="entry name" value="Cyt_P450_B"/>
</dbReference>
<dbReference type="Proteomes" id="UP000193040">
    <property type="component" value="Unassembled WGS sequence"/>
</dbReference>
<dbReference type="PROSITE" id="PS00086">
    <property type="entry name" value="CYTOCHROME_P450"/>
    <property type="match status" value="1"/>
</dbReference>